<dbReference type="InterPro" id="IPR013766">
    <property type="entry name" value="Thioredoxin_domain"/>
</dbReference>
<evidence type="ECO:0000256" key="6">
    <source>
        <dbReference type="ARBA" id="ARBA00023284"/>
    </source>
</evidence>
<evidence type="ECO:0000256" key="8">
    <source>
        <dbReference type="ARBA" id="ARBA00038489"/>
    </source>
</evidence>
<dbReference type="AlphaFoldDB" id="A0A3B0S8C1"/>
<evidence type="ECO:0000256" key="7">
    <source>
        <dbReference type="ARBA" id="ARBA00032824"/>
    </source>
</evidence>
<keyword evidence="4" id="KW-0560">Oxidoreductase</keyword>
<dbReference type="GO" id="GO:0008379">
    <property type="term" value="F:thioredoxin peroxidase activity"/>
    <property type="evidence" value="ECO:0007669"/>
    <property type="project" value="TreeGrafter"/>
</dbReference>
<evidence type="ECO:0000256" key="4">
    <source>
        <dbReference type="ARBA" id="ARBA00023002"/>
    </source>
</evidence>
<evidence type="ECO:0000256" key="2">
    <source>
        <dbReference type="ARBA" id="ARBA00022559"/>
    </source>
</evidence>
<evidence type="ECO:0000313" key="11">
    <source>
        <dbReference type="EMBL" id="VAW02411.1"/>
    </source>
</evidence>
<proteinExistence type="inferred from homology"/>
<comment type="similarity">
    <text evidence="8">Belongs to the peroxiredoxin family. BCP/PrxQ subfamily.</text>
</comment>
<accession>A0A3B0S8C1</accession>
<comment type="catalytic activity">
    <reaction evidence="9">
        <text>a hydroperoxide + [thioredoxin]-dithiol = an alcohol + [thioredoxin]-disulfide + H2O</text>
        <dbReference type="Rhea" id="RHEA:62620"/>
        <dbReference type="Rhea" id="RHEA-COMP:10698"/>
        <dbReference type="Rhea" id="RHEA-COMP:10700"/>
        <dbReference type="ChEBI" id="CHEBI:15377"/>
        <dbReference type="ChEBI" id="CHEBI:29950"/>
        <dbReference type="ChEBI" id="CHEBI:30879"/>
        <dbReference type="ChEBI" id="CHEBI:35924"/>
        <dbReference type="ChEBI" id="CHEBI:50058"/>
        <dbReference type="EC" id="1.11.1.24"/>
    </reaction>
</comment>
<protein>
    <recommendedName>
        <fullName evidence="1">thioredoxin-dependent peroxiredoxin</fullName>
        <ecNumber evidence="1">1.11.1.24</ecNumber>
    </recommendedName>
    <alternativeName>
        <fullName evidence="7">Thioredoxin peroxidase</fullName>
    </alternativeName>
</protein>
<keyword evidence="5" id="KW-1015">Disulfide bond</keyword>
<evidence type="ECO:0000256" key="1">
    <source>
        <dbReference type="ARBA" id="ARBA00013017"/>
    </source>
</evidence>
<dbReference type="EC" id="1.11.1.24" evidence="1"/>
<dbReference type="GO" id="GO:0005737">
    <property type="term" value="C:cytoplasm"/>
    <property type="evidence" value="ECO:0007669"/>
    <property type="project" value="TreeGrafter"/>
</dbReference>
<reference evidence="11" key="1">
    <citation type="submission" date="2018-06" db="EMBL/GenBank/DDBJ databases">
        <authorList>
            <person name="Zhirakovskaya E."/>
        </authorList>
    </citation>
    <scope>NUCLEOTIDE SEQUENCE</scope>
</reference>
<evidence type="ECO:0000256" key="3">
    <source>
        <dbReference type="ARBA" id="ARBA00022862"/>
    </source>
</evidence>
<dbReference type="Pfam" id="PF00578">
    <property type="entry name" value="AhpC-TSA"/>
    <property type="match status" value="1"/>
</dbReference>
<keyword evidence="6" id="KW-0676">Redox-active center</keyword>
<dbReference type="InterPro" id="IPR036249">
    <property type="entry name" value="Thioredoxin-like_sf"/>
</dbReference>
<dbReference type="GO" id="GO:0034599">
    <property type="term" value="P:cellular response to oxidative stress"/>
    <property type="evidence" value="ECO:0007669"/>
    <property type="project" value="TreeGrafter"/>
</dbReference>
<evidence type="ECO:0000259" key="10">
    <source>
        <dbReference type="PROSITE" id="PS51352"/>
    </source>
</evidence>
<dbReference type="PANTHER" id="PTHR42801">
    <property type="entry name" value="THIOREDOXIN-DEPENDENT PEROXIDE REDUCTASE"/>
    <property type="match status" value="1"/>
</dbReference>
<dbReference type="GO" id="GO:0045454">
    <property type="term" value="P:cell redox homeostasis"/>
    <property type="evidence" value="ECO:0007669"/>
    <property type="project" value="TreeGrafter"/>
</dbReference>
<keyword evidence="3" id="KW-0049">Antioxidant</keyword>
<evidence type="ECO:0000256" key="5">
    <source>
        <dbReference type="ARBA" id="ARBA00023157"/>
    </source>
</evidence>
<dbReference type="PROSITE" id="PS51352">
    <property type="entry name" value="THIOREDOXIN_2"/>
    <property type="match status" value="1"/>
</dbReference>
<dbReference type="InterPro" id="IPR050924">
    <property type="entry name" value="Peroxiredoxin_BCP/PrxQ"/>
</dbReference>
<feature type="domain" description="Thioredoxin" evidence="10">
    <location>
        <begin position="31"/>
        <end position="190"/>
    </location>
</feature>
<name>A0A3B0S8C1_9ZZZZ</name>
<dbReference type="InterPro" id="IPR000866">
    <property type="entry name" value="AhpC/TSA"/>
</dbReference>
<gene>
    <name evidence="11" type="ORF">MNBD_ALPHA06-2186</name>
</gene>
<organism evidence="11">
    <name type="scientific">hydrothermal vent metagenome</name>
    <dbReference type="NCBI Taxonomy" id="652676"/>
    <lineage>
        <taxon>unclassified sequences</taxon>
        <taxon>metagenomes</taxon>
        <taxon>ecological metagenomes</taxon>
    </lineage>
</organism>
<dbReference type="Gene3D" id="3.40.30.10">
    <property type="entry name" value="Glutaredoxin"/>
    <property type="match status" value="1"/>
</dbReference>
<sequence>MRGFLISLSMLLFAPMALADAGQIAAADRGPAVGSIIPSDLETIDQTGKSRHFEDLTGSKGLVLVFFRSAKWCGFCKDQLANLATGSDEITSRGYELVVLSYDKLKDIQKYNDEHQPGFPMLSDRKSKVIDAFGIRNEKYGKMHFANGVPHPMIFVIAPDKTIQAKLAEEGYKDRPSITVITETIDALQASAAP</sequence>
<dbReference type="SUPFAM" id="SSF52833">
    <property type="entry name" value="Thioredoxin-like"/>
    <property type="match status" value="1"/>
</dbReference>
<evidence type="ECO:0000256" key="9">
    <source>
        <dbReference type="ARBA" id="ARBA00049091"/>
    </source>
</evidence>
<dbReference type="EMBL" id="UOEE01000339">
    <property type="protein sequence ID" value="VAW02411.1"/>
    <property type="molecule type" value="Genomic_DNA"/>
</dbReference>
<dbReference type="PANTHER" id="PTHR42801:SF4">
    <property type="entry name" value="AHPC_TSA FAMILY PROTEIN"/>
    <property type="match status" value="1"/>
</dbReference>
<keyword evidence="2" id="KW-0575">Peroxidase</keyword>